<evidence type="ECO:0000256" key="1">
    <source>
        <dbReference type="ARBA" id="ARBA00022741"/>
    </source>
</evidence>
<accession>A0A5R9JCT4</accession>
<evidence type="ECO:0000256" key="2">
    <source>
        <dbReference type="ARBA" id="ARBA00022840"/>
    </source>
</evidence>
<dbReference type="CDD" id="cd10231">
    <property type="entry name" value="ASKHA_NBD_HSP70_YegD-like"/>
    <property type="match status" value="1"/>
</dbReference>
<keyword evidence="4" id="KW-1185">Reference proteome</keyword>
<evidence type="ECO:0000313" key="3">
    <source>
        <dbReference type="EMBL" id="TLU73196.1"/>
    </source>
</evidence>
<dbReference type="InterPro" id="IPR043129">
    <property type="entry name" value="ATPase_NBD"/>
</dbReference>
<dbReference type="GO" id="GO:0005524">
    <property type="term" value="F:ATP binding"/>
    <property type="evidence" value="ECO:0007669"/>
    <property type="project" value="UniProtKB-KW"/>
</dbReference>
<keyword evidence="1" id="KW-0547">Nucleotide-binding</keyword>
<organism evidence="3 4">
    <name type="scientific">Lichenicoccus roseus</name>
    <dbReference type="NCBI Taxonomy" id="2683649"/>
    <lineage>
        <taxon>Bacteria</taxon>
        <taxon>Pseudomonadati</taxon>
        <taxon>Pseudomonadota</taxon>
        <taxon>Alphaproteobacteria</taxon>
        <taxon>Acetobacterales</taxon>
        <taxon>Acetobacteraceae</taxon>
        <taxon>Lichenicoccus</taxon>
    </lineage>
</organism>
<dbReference type="PRINTS" id="PR00301">
    <property type="entry name" value="HEATSHOCK70"/>
</dbReference>
<dbReference type="InterPro" id="IPR013126">
    <property type="entry name" value="Hsp_70_fam"/>
</dbReference>
<dbReference type="Gene3D" id="3.90.640.10">
    <property type="entry name" value="Actin, Chain A, domain 4"/>
    <property type="match status" value="2"/>
</dbReference>
<dbReference type="OrthoDB" id="9807934at2"/>
<dbReference type="AlphaFoldDB" id="A0A5R9JCT4"/>
<dbReference type="SUPFAM" id="SSF53067">
    <property type="entry name" value="Actin-like ATPase domain"/>
    <property type="match status" value="2"/>
</dbReference>
<dbReference type="PANTHER" id="PTHR42749">
    <property type="entry name" value="CELL SHAPE-DETERMINING PROTEIN MREB"/>
    <property type="match status" value="1"/>
</dbReference>
<dbReference type="InterPro" id="IPR042054">
    <property type="entry name" value="YegD-like"/>
</dbReference>
<gene>
    <name evidence="3" type="ORF">FE263_07170</name>
</gene>
<dbReference type="Gene3D" id="3.30.420.40">
    <property type="match status" value="3"/>
</dbReference>
<dbReference type="Proteomes" id="UP000305654">
    <property type="component" value="Unassembled WGS sequence"/>
</dbReference>
<protein>
    <submittedName>
        <fullName evidence="3">Hsp70 family protein</fullName>
    </submittedName>
</protein>
<dbReference type="GO" id="GO:0140662">
    <property type="term" value="F:ATP-dependent protein folding chaperone"/>
    <property type="evidence" value="ECO:0007669"/>
    <property type="project" value="InterPro"/>
</dbReference>
<comment type="caution">
    <text evidence="3">The sequence shown here is derived from an EMBL/GenBank/DDBJ whole genome shotgun (WGS) entry which is preliminary data.</text>
</comment>
<dbReference type="Pfam" id="PF00012">
    <property type="entry name" value="HSP70"/>
    <property type="match status" value="1"/>
</dbReference>
<proteinExistence type="predicted"/>
<dbReference type="RefSeq" id="WP_138325277.1">
    <property type="nucleotide sequence ID" value="NZ_VCDI01000002.1"/>
</dbReference>
<keyword evidence="2" id="KW-0067">ATP-binding</keyword>
<dbReference type="PANTHER" id="PTHR42749:SF1">
    <property type="entry name" value="CELL SHAPE-DETERMINING PROTEIN MREB"/>
    <property type="match status" value="1"/>
</dbReference>
<sequence length="422" mass="45669">MRPLLGIDFGTTNSVVAELAADGSIVTRMHAFGQAQLHAFRTVLCFWSEDARGRSLLHHAAGPAAVQAYLDDPLDSRLIMSMKSYLAQKSFVQTNIFGRMHGLEQMVALFLRDLLGEATTDAMLVVGRPVQFAGEFADDAFGEARLRASFAQAGHRGIEVALEPEAAGFRFAQELDAAATVLIGDFGGGTSDFSVLRFEPGQPAPVITALGRAGVGIAGDSFDARIIDQAISPLLGRGDSYSIMGNALPVPPEYFSGFARWHRLSLMRTPRMLREIAEVAAASEHPERLRTLIRLIEDEMGYPLYQAVSAAKAELSHADFAVLRFEHGDFAVERRIARHEFEGWIAADLARMAAAVGRALDRAGMRADEIDRVFLTGGTSFVPAVRGMFEQRFGAGRVSGGGEFVSVAEGLALIGRARLRSQ</sequence>
<reference evidence="3 4" key="1">
    <citation type="submission" date="2019-05" db="EMBL/GenBank/DDBJ databases">
        <authorList>
            <person name="Pankratov T."/>
            <person name="Grouzdev D."/>
        </authorList>
    </citation>
    <scope>NUCLEOTIDE SEQUENCE [LARGE SCALE GENOMIC DNA]</scope>
    <source>
        <strain evidence="3 4">KEBCLARHB70R</strain>
    </source>
</reference>
<dbReference type="EMBL" id="VCDI01000002">
    <property type="protein sequence ID" value="TLU73196.1"/>
    <property type="molecule type" value="Genomic_DNA"/>
</dbReference>
<name>A0A5R9JCT4_9PROT</name>
<evidence type="ECO:0000313" key="4">
    <source>
        <dbReference type="Proteomes" id="UP000305654"/>
    </source>
</evidence>